<evidence type="ECO:0000313" key="2">
    <source>
        <dbReference type="Proteomes" id="UP001155040"/>
    </source>
</evidence>
<feature type="non-terminal residue" evidence="1">
    <location>
        <position position="48"/>
    </location>
</feature>
<comment type="caution">
    <text evidence="1">The sequence shown here is derived from an EMBL/GenBank/DDBJ whole genome shotgun (WGS) entry which is preliminary data.</text>
</comment>
<protein>
    <submittedName>
        <fullName evidence="1">Uncharacterized protein</fullName>
    </submittedName>
</protein>
<organism evidence="1 2">
    <name type="scientific">Salinibacter ruber</name>
    <dbReference type="NCBI Taxonomy" id="146919"/>
    <lineage>
        <taxon>Bacteria</taxon>
        <taxon>Pseudomonadati</taxon>
        <taxon>Rhodothermota</taxon>
        <taxon>Rhodothermia</taxon>
        <taxon>Rhodothermales</taxon>
        <taxon>Salinibacteraceae</taxon>
        <taxon>Salinibacter</taxon>
    </lineage>
</organism>
<sequence length="48" mass="5215">MTAYFGYLLAFVVATAACLGAAWRARSIPSPETRQALTWFFSGSAVWA</sequence>
<accession>A0A9X2UNY8</accession>
<name>A0A9X2UNY8_9BACT</name>
<evidence type="ECO:0000313" key="1">
    <source>
        <dbReference type="EMBL" id="MCS4038018.1"/>
    </source>
</evidence>
<proteinExistence type="predicted"/>
<reference evidence="1" key="1">
    <citation type="submission" date="2022-08" db="EMBL/GenBank/DDBJ databases">
        <title>Genomic Encyclopedia of Type Strains, Phase V (KMG-V): Genome sequencing to study the core and pangenomes of soil and plant-associated prokaryotes.</title>
        <authorList>
            <person name="Whitman W."/>
        </authorList>
    </citation>
    <scope>NUCLEOTIDE SEQUENCE</scope>
    <source>
        <strain evidence="1">SP3012</strain>
    </source>
</reference>
<dbReference type="EMBL" id="JANUBF010000033">
    <property type="protein sequence ID" value="MCS4038018.1"/>
    <property type="molecule type" value="Genomic_DNA"/>
</dbReference>
<gene>
    <name evidence="1" type="ORF">GGQ01_003107</name>
</gene>
<dbReference type="Proteomes" id="UP001155040">
    <property type="component" value="Unassembled WGS sequence"/>
</dbReference>
<dbReference type="AlphaFoldDB" id="A0A9X2UNY8"/>